<accession>A0A383EF75</accession>
<keyword evidence="1" id="KW-0812">Transmembrane</keyword>
<dbReference type="AlphaFoldDB" id="A0A383EF75"/>
<keyword evidence="1" id="KW-1133">Transmembrane helix</keyword>
<keyword evidence="1" id="KW-0472">Membrane</keyword>
<evidence type="ECO:0000313" key="2">
    <source>
        <dbReference type="EMBL" id="SVE55000.1"/>
    </source>
</evidence>
<feature type="non-terminal residue" evidence="2">
    <location>
        <position position="113"/>
    </location>
</feature>
<evidence type="ECO:0008006" key="3">
    <source>
        <dbReference type="Google" id="ProtNLM"/>
    </source>
</evidence>
<name>A0A383EF75_9ZZZZ</name>
<dbReference type="EMBL" id="UINC01225092">
    <property type="protein sequence ID" value="SVE55000.1"/>
    <property type="molecule type" value="Genomic_DNA"/>
</dbReference>
<reference evidence="2" key="1">
    <citation type="submission" date="2018-05" db="EMBL/GenBank/DDBJ databases">
        <authorList>
            <person name="Lanie J.A."/>
            <person name="Ng W.-L."/>
            <person name="Kazmierczak K.M."/>
            <person name="Andrzejewski T.M."/>
            <person name="Davidsen T.M."/>
            <person name="Wayne K.J."/>
            <person name="Tettelin H."/>
            <person name="Glass J.I."/>
            <person name="Rusch D."/>
            <person name="Podicherti R."/>
            <person name="Tsui H.-C.T."/>
            <person name="Winkler M.E."/>
        </authorList>
    </citation>
    <scope>NUCLEOTIDE SEQUENCE</scope>
</reference>
<proteinExistence type="predicted"/>
<sequence>MNLREYYYVGIALLMGFCLWGVSAEQRELKQLSFEGNKAFTAAEIRSGLSGLKVWTYATHPLATDEEFANRVRHMVLMGYVYAGYLDASVKVKRDADRHWQVSIVEGPGYRLG</sequence>
<protein>
    <recommendedName>
        <fullName evidence="3">POTRA domain-containing protein</fullName>
    </recommendedName>
</protein>
<feature type="non-terminal residue" evidence="2">
    <location>
        <position position="1"/>
    </location>
</feature>
<feature type="transmembrane region" description="Helical" evidence="1">
    <location>
        <begin position="6"/>
        <end position="24"/>
    </location>
</feature>
<evidence type="ECO:0000256" key="1">
    <source>
        <dbReference type="SAM" id="Phobius"/>
    </source>
</evidence>
<organism evidence="2">
    <name type="scientific">marine metagenome</name>
    <dbReference type="NCBI Taxonomy" id="408172"/>
    <lineage>
        <taxon>unclassified sequences</taxon>
        <taxon>metagenomes</taxon>
        <taxon>ecological metagenomes</taxon>
    </lineage>
</organism>
<gene>
    <name evidence="2" type="ORF">METZ01_LOCUS507854</name>
</gene>